<dbReference type="HOGENOM" id="CLU_078855_0_1_1"/>
<sequence length="255" mass="25229">MIFNTSRALLLALASALVANAAIYVTEPSAGSSCHGGQTCSISWLDDGQAPLLSSIGVTRVALYTGELQLVQTLQPVDVSSAHTLTFTPDPKAGPNSGSYYIAFIPASDSAYRGYSPWFSLDNMSGSFASPDPAATSSLPLPSTSGIPTGNETTTAETTVSQSGSSSISATLTETSATSGATEATSSGFSTVRATSSGSISGASSGASSSATSSGTSTRTSASSTASASNAAVSNNVPATGFAATLLAFLGAMLL</sequence>
<dbReference type="AlphaFoldDB" id="A0A0C2W4E7"/>
<dbReference type="InterPro" id="IPR045328">
    <property type="entry name" value="Kre9/Knh1"/>
</dbReference>
<keyword evidence="1 3" id="KW-0732">Signal</keyword>
<feature type="chain" id="PRO_5002157805" description="Yeast cell wall synthesis Kre9/Knh1-like N-terminal domain-containing protein" evidence="3">
    <location>
        <begin position="22"/>
        <end position="255"/>
    </location>
</feature>
<proteinExistence type="predicted"/>
<dbReference type="Pfam" id="PF10342">
    <property type="entry name" value="Kre9_KNH"/>
    <property type="match status" value="1"/>
</dbReference>
<protein>
    <recommendedName>
        <fullName evidence="4">Yeast cell wall synthesis Kre9/Knh1-like N-terminal domain-containing protein</fullName>
    </recommendedName>
</protein>
<evidence type="ECO:0000256" key="3">
    <source>
        <dbReference type="SAM" id="SignalP"/>
    </source>
</evidence>
<evidence type="ECO:0000256" key="1">
    <source>
        <dbReference type="ARBA" id="ARBA00022729"/>
    </source>
</evidence>
<dbReference type="PANTHER" id="PTHR28154:SF1">
    <property type="entry name" value="CELL WALL SYNTHESIS PROTEIN KNH1-RELATED"/>
    <property type="match status" value="1"/>
</dbReference>
<dbReference type="STRING" id="946122.A0A0C2W4E7"/>
<evidence type="ECO:0000259" key="4">
    <source>
        <dbReference type="Pfam" id="PF10342"/>
    </source>
</evidence>
<dbReference type="InterPro" id="IPR018466">
    <property type="entry name" value="Kre9/Knh1-like_N"/>
</dbReference>
<evidence type="ECO:0000313" key="6">
    <source>
        <dbReference type="Proteomes" id="UP000054549"/>
    </source>
</evidence>
<evidence type="ECO:0000256" key="2">
    <source>
        <dbReference type="SAM" id="MobiDB-lite"/>
    </source>
</evidence>
<dbReference type="Proteomes" id="UP000054549">
    <property type="component" value="Unassembled WGS sequence"/>
</dbReference>
<keyword evidence="6" id="KW-1185">Reference proteome</keyword>
<dbReference type="EMBL" id="KN818456">
    <property type="protein sequence ID" value="KIL55987.1"/>
    <property type="molecule type" value="Genomic_DNA"/>
</dbReference>
<feature type="compositionally biased region" description="Low complexity" evidence="2">
    <location>
        <begin position="149"/>
        <end position="231"/>
    </location>
</feature>
<dbReference type="GO" id="GO:0042546">
    <property type="term" value="P:cell wall biogenesis"/>
    <property type="evidence" value="ECO:0007669"/>
    <property type="project" value="InterPro"/>
</dbReference>
<feature type="domain" description="Yeast cell wall synthesis Kre9/Knh1-like N-terminal" evidence="4">
    <location>
        <begin position="27"/>
        <end position="120"/>
    </location>
</feature>
<name>A0A0C2W4E7_AMAMK</name>
<organism evidence="5 6">
    <name type="scientific">Amanita muscaria (strain Koide BX008)</name>
    <dbReference type="NCBI Taxonomy" id="946122"/>
    <lineage>
        <taxon>Eukaryota</taxon>
        <taxon>Fungi</taxon>
        <taxon>Dikarya</taxon>
        <taxon>Basidiomycota</taxon>
        <taxon>Agaricomycotina</taxon>
        <taxon>Agaricomycetes</taxon>
        <taxon>Agaricomycetidae</taxon>
        <taxon>Agaricales</taxon>
        <taxon>Pluteineae</taxon>
        <taxon>Amanitaceae</taxon>
        <taxon>Amanita</taxon>
    </lineage>
</organism>
<feature type="signal peptide" evidence="3">
    <location>
        <begin position="1"/>
        <end position="21"/>
    </location>
</feature>
<dbReference type="PANTHER" id="PTHR28154">
    <property type="entry name" value="CELL WALL SYNTHESIS PROTEIN KNH1-RELATED"/>
    <property type="match status" value="1"/>
</dbReference>
<accession>A0A0C2W4E7</accession>
<dbReference type="GO" id="GO:0006078">
    <property type="term" value="P:(1-&gt;6)-beta-D-glucan biosynthetic process"/>
    <property type="evidence" value="ECO:0007669"/>
    <property type="project" value="InterPro"/>
</dbReference>
<evidence type="ECO:0000313" key="5">
    <source>
        <dbReference type="EMBL" id="KIL55987.1"/>
    </source>
</evidence>
<dbReference type="InParanoid" id="A0A0C2W4E7"/>
<feature type="region of interest" description="Disordered" evidence="2">
    <location>
        <begin position="130"/>
        <end position="231"/>
    </location>
</feature>
<feature type="compositionally biased region" description="Polar residues" evidence="2">
    <location>
        <begin position="135"/>
        <end position="148"/>
    </location>
</feature>
<gene>
    <name evidence="5" type="ORF">M378DRAFT_173094</name>
</gene>
<reference evidence="5 6" key="1">
    <citation type="submission" date="2014-04" db="EMBL/GenBank/DDBJ databases">
        <title>Evolutionary Origins and Diversification of the Mycorrhizal Mutualists.</title>
        <authorList>
            <consortium name="DOE Joint Genome Institute"/>
            <consortium name="Mycorrhizal Genomics Consortium"/>
            <person name="Kohler A."/>
            <person name="Kuo A."/>
            <person name="Nagy L.G."/>
            <person name="Floudas D."/>
            <person name="Copeland A."/>
            <person name="Barry K.W."/>
            <person name="Cichocki N."/>
            <person name="Veneault-Fourrey C."/>
            <person name="LaButti K."/>
            <person name="Lindquist E.A."/>
            <person name="Lipzen A."/>
            <person name="Lundell T."/>
            <person name="Morin E."/>
            <person name="Murat C."/>
            <person name="Riley R."/>
            <person name="Ohm R."/>
            <person name="Sun H."/>
            <person name="Tunlid A."/>
            <person name="Henrissat B."/>
            <person name="Grigoriev I.V."/>
            <person name="Hibbett D.S."/>
            <person name="Martin F."/>
        </authorList>
    </citation>
    <scope>NUCLEOTIDE SEQUENCE [LARGE SCALE GENOMIC DNA]</scope>
    <source>
        <strain evidence="5 6">Koide BX008</strain>
    </source>
</reference>
<dbReference type="OrthoDB" id="2432613at2759"/>